<evidence type="ECO:0000256" key="1">
    <source>
        <dbReference type="ARBA" id="ARBA00023015"/>
    </source>
</evidence>
<feature type="domain" description="HTH luxR-type" evidence="4">
    <location>
        <begin position="36"/>
        <end position="101"/>
    </location>
</feature>
<dbReference type="PANTHER" id="PTHR44688:SF16">
    <property type="entry name" value="DNA-BINDING TRANSCRIPTIONAL ACTIVATOR DEVR_DOSR"/>
    <property type="match status" value="1"/>
</dbReference>
<keyword evidence="6" id="KW-1185">Reference proteome</keyword>
<organism evidence="5 6">
    <name type="scientific">Leucobacter chromiireducens subsp. chromiireducens</name>
    <dbReference type="NCBI Taxonomy" id="660067"/>
    <lineage>
        <taxon>Bacteria</taxon>
        <taxon>Bacillati</taxon>
        <taxon>Actinomycetota</taxon>
        <taxon>Actinomycetes</taxon>
        <taxon>Micrococcales</taxon>
        <taxon>Microbacteriaceae</taxon>
        <taxon>Leucobacter</taxon>
    </lineage>
</organism>
<dbReference type="Gene3D" id="1.10.10.10">
    <property type="entry name" value="Winged helix-like DNA-binding domain superfamily/Winged helix DNA-binding domain"/>
    <property type="match status" value="1"/>
</dbReference>
<evidence type="ECO:0000259" key="4">
    <source>
        <dbReference type="PROSITE" id="PS50043"/>
    </source>
</evidence>
<dbReference type="Pfam" id="PF00196">
    <property type="entry name" value="GerE"/>
    <property type="match status" value="1"/>
</dbReference>
<dbReference type="InterPro" id="IPR016032">
    <property type="entry name" value="Sig_transdc_resp-reg_C-effctor"/>
</dbReference>
<dbReference type="Proteomes" id="UP001646141">
    <property type="component" value="Unassembled WGS sequence"/>
</dbReference>
<dbReference type="PROSITE" id="PS50043">
    <property type="entry name" value="HTH_LUXR_2"/>
    <property type="match status" value="1"/>
</dbReference>
<dbReference type="EMBL" id="QYAD01000002">
    <property type="protein sequence ID" value="MBL3689541.1"/>
    <property type="molecule type" value="Genomic_DNA"/>
</dbReference>
<keyword evidence="3" id="KW-0804">Transcription</keyword>
<accession>A0ABS1SRJ5</accession>
<keyword evidence="2 5" id="KW-0238">DNA-binding</keyword>
<dbReference type="PANTHER" id="PTHR44688">
    <property type="entry name" value="DNA-BINDING TRANSCRIPTIONAL ACTIVATOR DEVR_DOSR"/>
    <property type="match status" value="1"/>
</dbReference>
<protein>
    <submittedName>
        <fullName evidence="5">DNA-binding response regulator</fullName>
    </submittedName>
</protein>
<dbReference type="SMART" id="SM00421">
    <property type="entry name" value="HTH_LUXR"/>
    <property type="match status" value="1"/>
</dbReference>
<sequence>MPIRFGQRVYGSAPTDKLIDYVLSSDGAVRNARREETEAWKLLSGRELEVLQLISLGHSNREISQILFTTVGTVKNHVSSVLRKLRLRDRNQLAIRAARYPPEDMSSL</sequence>
<dbReference type="SUPFAM" id="SSF46894">
    <property type="entry name" value="C-terminal effector domain of the bipartite response regulators"/>
    <property type="match status" value="1"/>
</dbReference>
<dbReference type="RefSeq" id="WP_202381571.1">
    <property type="nucleotide sequence ID" value="NZ_BAAAMA010000002.1"/>
</dbReference>
<dbReference type="PRINTS" id="PR00038">
    <property type="entry name" value="HTHLUXR"/>
</dbReference>
<dbReference type="InterPro" id="IPR036388">
    <property type="entry name" value="WH-like_DNA-bd_sf"/>
</dbReference>
<comment type="caution">
    <text evidence="5">The sequence shown here is derived from an EMBL/GenBank/DDBJ whole genome shotgun (WGS) entry which is preliminary data.</text>
</comment>
<name>A0ABS1SRJ5_9MICO</name>
<dbReference type="CDD" id="cd06170">
    <property type="entry name" value="LuxR_C_like"/>
    <property type="match status" value="1"/>
</dbReference>
<keyword evidence="1" id="KW-0805">Transcription regulation</keyword>
<dbReference type="InterPro" id="IPR000792">
    <property type="entry name" value="Tscrpt_reg_LuxR_C"/>
</dbReference>
<evidence type="ECO:0000313" key="5">
    <source>
        <dbReference type="EMBL" id="MBL3689541.1"/>
    </source>
</evidence>
<evidence type="ECO:0000313" key="6">
    <source>
        <dbReference type="Proteomes" id="UP001646141"/>
    </source>
</evidence>
<evidence type="ECO:0000256" key="3">
    <source>
        <dbReference type="ARBA" id="ARBA00023163"/>
    </source>
</evidence>
<gene>
    <name evidence="5" type="ORF">D3226_06160</name>
</gene>
<reference evidence="5 6" key="1">
    <citation type="submission" date="2018-09" db="EMBL/GenBank/DDBJ databases">
        <title>Comparative genomics of Leucobacter spp.</title>
        <authorList>
            <person name="Reis A.C."/>
            <person name="Kolvenbach B.A."/>
            <person name="Corvini P.F.X."/>
            <person name="Nunes O.C."/>
        </authorList>
    </citation>
    <scope>NUCLEOTIDE SEQUENCE [LARGE SCALE GENOMIC DNA]</scope>
    <source>
        <strain evidence="5 6">L-1</strain>
    </source>
</reference>
<dbReference type="GO" id="GO:0003677">
    <property type="term" value="F:DNA binding"/>
    <property type="evidence" value="ECO:0007669"/>
    <property type="project" value="UniProtKB-KW"/>
</dbReference>
<proteinExistence type="predicted"/>
<evidence type="ECO:0000256" key="2">
    <source>
        <dbReference type="ARBA" id="ARBA00023125"/>
    </source>
</evidence>